<gene>
    <name evidence="2" type="ORF">WICANDRAFT_31085</name>
</gene>
<dbReference type="Proteomes" id="UP000094112">
    <property type="component" value="Unassembled WGS sequence"/>
</dbReference>
<dbReference type="GeneID" id="30199042"/>
<reference evidence="2 3" key="1">
    <citation type="journal article" date="2016" name="Proc. Natl. Acad. Sci. U.S.A.">
        <title>Comparative genomics of biotechnologically important yeasts.</title>
        <authorList>
            <person name="Riley R."/>
            <person name="Haridas S."/>
            <person name="Wolfe K.H."/>
            <person name="Lopes M.R."/>
            <person name="Hittinger C.T."/>
            <person name="Goeker M."/>
            <person name="Salamov A.A."/>
            <person name="Wisecaver J.H."/>
            <person name="Long T.M."/>
            <person name="Calvey C.H."/>
            <person name="Aerts A.L."/>
            <person name="Barry K.W."/>
            <person name="Choi C."/>
            <person name="Clum A."/>
            <person name="Coughlan A.Y."/>
            <person name="Deshpande S."/>
            <person name="Douglass A.P."/>
            <person name="Hanson S.J."/>
            <person name="Klenk H.-P."/>
            <person name="LaButti K.M."/>
            <person name="Lapidus A."/>
            <person name="Lindquist E.A."/>
            <person name="Lipzen A.M."/>
            <person name="Meier-Kolthoff J.P."/>
            <person name="Ohm R.A."/>
            <person name="Otillar R.P."/>
            <person name="Pangilinan J.L."/>
            <person name="Peng Y."/>
            <person name="Rokas A."/>
            <person name="Rosa C.A."/>
            <person name="Scheuner C."/>
            <person name="Sibirny A.A."/>
            <person name="Slot J.C."/>
            <person name="Stielow J.B."/>
            <person name="Sun H."/>
            <person name="Kurtzman C.P."/>
            <person name="Blackwell M."/>
            <person name="Grigoriev I.V."/>
            <person name="Jeffries T.W."/>
        </authorList>
    </citation>
    <scope>NUCLEOTIDE SEQUENCE [LARGE SCALE GENOMIC DNA]</scope>
    <source>
        <strain evidence="3">ATCC 58044 / CBS 1984 / NCYC 433 / NRRL Y-366-8</strain>
    </source>
</reference>
<dbReference type="STRING" id="683960.A0A1E3P4F6"/>
<proteinExistence type="predicted"/>
<dbReference type="Gene3D" id="3.60.60.10">
    <property type="entry name" value="Penicillin V Acylase, Chain A"/>
    <property type="match status" value="1"/>
</dbReference>
<dbReference type="InterPro" id="IPR047801">
    <property type="entry name" value="Peptidase_C45"/>
</dbReference>
<feature type="domain" description="Peptidase C45 hydrolase" evidence="1">
    <location>
        <begin position="128"/>
        <end position="393"/>
    </location>
</feature>
<dbReference type="PANTHER" id="PTHR34180">
    <property type="entry name" value="PEPTIDASE C45"/>
    <property type="match status" value="1"/>
</dbReference>
<evidence type="ECO:0000313" key="2">
    <source>
        <dbReference type="EMBL" id="ODQ60315.1"/>
    </source>
</evidence>
<dbReference type="PANTHER" id="PTHR34180:SF1">
    <property type="entry name" value="BETA-ALANYL-DOPAMINE_CARCININE HYDROLASE"/>
    <property type="match status" value="1"/>
</dbReference>
<dbReference type="RefSeq" id="XP_019039522.1">
    <property type="nucleotide sequence ID" value="XM_019181796.1"/>
</dbReference>
<accession>A0A1E3P4F6</accession>
<organism evidence="2 3">
    <name type="scientific">Wickerhamomyces anomalus (strain ATCC 58044 / CBS 1984 / NCYC 433 / NRRL Y-366-8)</name>
    <name type="common">Yeast</name>
    <name type="synonym">Hansenula anomala</name>
    <dbReference type="NCBI Taxonomy" id="683960"/>
    <lineage>
        <taxon>Eukaryota</taxon>
        <taxon>Fungi</taxon>
        <taxon>Dikarya</taxon>
        <taxon>Ascomycota</taxon>
        <taxon>Saccharomycotina</taxon>
        <taxon>Saccharomycetes</taxon>
        <taxon>Phaffomycetales</taxon>
        <taxon>Wickerhamomycetaceae</taxon>
        <taxon>Wickerhamomyces</taxon>
    </lineage>
</organism>
<dbReference type="Gene3D" id="1.10.10.2120">
    <property type="match status" value="1"/>
</dbReference>
<dbReference type="InterPro" id="IPR047794">
    <property type="entry name" value="C45_proenzyme-like"/>
</dbReference>
<dbReference type="EMBL" id="KV454210">
    <property type="protein sequence ID" value="ODQ60315.1"/>
    <property type="molecule type" value="Genomic_DNA"/>
</dbReference>
<dbReference type="NCBIfam" id="NF040521">
    <property type="entry name" value="C45_proenzyme"/>
    <property type="match status" value="1"/>
</dbReference>
<evidence type="ECO:0000313" key="3">
    <source>
        <dbReference type="Proteomes" id="UP000094112"/>
    </source>
</evidence>
<sequence length="408" mass="45693">MTVNPDFYPHIIVKGDPFQRGLSHGQQLKYKIQQLANHYLTEADIPKWSFCEHIIQNYYMPALEKYDPTAYDEIKGIAEGSELPIEQIFLINARYDLTKYKNNKEDLYKMKDDSECTAATIIDETGVKIAQNWDLDAYVFDHDLCVILEAHTEDYENLPKTIITLGEVGQLGRSGMNSKGLGLCANSLNSNIDSFDFPKPGPTLEHPAVIPISFARRKYLSCHNYANGLKYIVGAPRHVGGNVMVATKEREAIDFELIPQSYFTIYPTFVDEEGRECLPHSNGRAVLVHSNHFVSSGYSPAAGVLYCRNPGGSSLYRHRRILTRIVDAFRETPRGKGISTNAVKESFSDRACAPCALSESKNARSEPANDEVLVTVASVVYDLTKGVMTVCKGPPHVGKWKEYKINLE</sequence>
<dbReference type="InterPro" id="IPR005079">
    <property type="entry name" value="Peptidase_C45_hydrolase"/>
</dbReference>
<dbReference type="OrthoDB" id="189997at2759"/>
<name>A0A1E3P4F6_WICAA</name>
<keyword evidence="3" id="KW-1185">Reference proteome</keyword>
<protein>
    <recommendedName>
        <fullName evidence="1">Peptidase C45 hydrolase domain-containing protein</fullName>
    </recommendedName>
</protein>
<dbReference type="AlphaFoldDB" id="A0A1E3P4F6"/>
<evidence type="ECO:0000259" key="1">
    <source>
        <dbReference type="Pfam" id="PF03417"/>
    </source>
</evidence>
<dbReference type="Pfam" id="PF03417">
    <property type="entry name" value="AAT"/>
    <property type="match status" value="1"/>
</dbReference>